<dbReference type="HOGENOM" id="CLU_022752_2_1_9"/>
<feature type="domain" description="CobB/CobQ-like glutamine amidotransferase" evidence="9">
    <location>
        <begin position="248"/>
        <end position="434"/>
    </location>
</feature>
<evidence type="ECO:0000259" key="9">
    <source>
        <dbReference type="Pfam" id="PF07685"/>
    </source>
</evidence>
<evidence type="ECO:0000313" key="11">
    <source>
        <dbReference type="Proteomes" id="UP000007488"/>
    </source>
</evidence>
<dbReference type="GO" id="GO:0005524">
    <property type="term" value="F:ATP binding"/>
    <property type="evidence" value="ECO:0007669"/>
    <property type="project" value="UniProtKB-UniRule"/>
</dbReference>
<evidence type="ECO:0000256" key="5">
    <source>
        <dbReference type="ARBA" id="ARBA00022842"/>
    </source>
</evidence>
<evidence type="ECO:0000259" key="8">
    <source>
        <dbReference type="Pfam" id="PF01656"/>
    </source>
</evidence>
<dbReference type="InterPro" id="IPR029062">
    <property type="entry name" value="Class_I_gatase-like"/>
</dbReference>
<dbReference type="HAMAP" id="MF_00027">
    <property type="entry name" value="CobB_CbiA"/>
    <property type="match status" value="1"/>
</dbReference>
<keyword evidence="2 7" id="KW-0436">Ligase</keyword>
<dbReference type="CDD" id="cd05388">
    <property type="entry name" value="CobB_N"/>
    <property type="match status" value="1"/>
</dbReference>
<evidence type="ECO:0000256" key="4">
    <source>
        <dbReference type="ARBA" id="ARBA00022840"/>
    </source>
</evidence>
<keyword evidence="11" id="KW-1185">Reference proteome</keyword>
<accession>F0SZ35</accession>
<dbReference type="Gene3D" id="3.40.50.300">
    <property type="entry name" value="P-loop containing nucleotide triphosphate hydrolases"/>
    <property type="match status" value="1"/>
</dbReference>
<dbReference type="OrthoDB" id="9764035at2"/>
<dbReference type="NCBIfam" id="TIGR00379">
    <property type="entry name" value="cobB"/>
    <property type="match status" value="1"/>
</dbReference>
<dbReference type="GO" id="GO:0009236">
    <property type="term" value="P:cobalamin biosynthetic process"/>
    <property type="evidence" value="ECO:0007669"/>
    <property type="project" value="UniProtKB-UniRule"/>
</dbReference>
<evidence type="ECO:0000256" key="2">
    <source>
        <dbReference type="ARBA" id="ARBA00022598"/>
    </source>
</evidence>
<keyword evidence="3 7" id="KW-0547">Nucleotide-binding</keyword>
<feature type="site" description="Increases nucleophilicity of active site Cys" evidence="7">
    <location>
        <position position="430"/>
    </location>
</feature>
<dbReference type="Pfam" id="PF07685">
    <property type="entry name" value="GATase_3"/>
    <property type="match status" value="1"/>
</dbReference>
<gene>
    <name evidence="7" type="primary">cbiA</name>
    <name evidence="10" type="ordered locus">Sgly_2884</name>
</gene>
<dbReference type="NCBIfam" id="NF002204">
    <property type="entry name" value="PRK01077.1"/>
    <property type="match status" value="1"/>
</dbReference>
<dbReference type="InterPro" id="IPR004484">
    <property type="entry name" value="CbiA/CobB_synth"/>
</dbReference>
<evidence type="ECO:0000256" key="1">
    <source>
        <dbReference type="ARBA" id="ARBA00001946"/>
    </source>
</evidence>
<dbReference type="SUPFAM" id="SSF52540">
    <property type="entry name" value="P-loop containing nucleoside triphosphate hydrolases"/>
    <property type="match status" value="1"/>
</dbReference>
<feature type="active site" description="Nucleophile" evidence="7">
    <location>
        <position position="330"/>
    </location>
</feature>
<evidence type="ECO:0000256" key="3">
    <source>
        <dbReference type="ARBA" id="ARBA00022741"/>
    </source>
</evidence>
<dbReference type="PANTHER" id="PTHR43873">
    <property type="entry name" value="COBYRINATE A,C-DIAMIDE SYNTHASE"/>
    <property type="match status" value="1"/>
</dbReference>
<organism evidence="10 11">
    <name type="scientific">Syntrophobotulus glycolicus (strain DSM 8271 / FlGlyR)</name>
    <dbReference type="NCBI Taxonomy" id="645991"/>
    <lineage>
        <taxon>Bacteria</taxon>
        <taxon>Bacillati</taxon>
        <taxon>Bacillota</taxon>
        <taxon>Clostridia</taxon>
        <taxon>Eubacteriales</taxon>
        <taxon>Desulfitobacteriaceae</taxon>
        <taxon>Syntrophobotulus</taxon>
    </lineage>
</organism>
<dbReference type="CDD" id="cd03130">
    <property type="entry name" value="GATase1_CobB"/>
    <property type="match status" value="1"/>
</dbReference>
<dbReference type="InterPro" id="IPR027417">
    <property type="entry name" value="P-loop_NTPase"/>
</dbReference>
<keyword evidence="7" id="KW-0169">Cobalamin biosynthesis</keyword>
<sequence>MKAKIPRLMFSAFNSGGGKTTITCAILQALLTKGLTPAAFKCGPDYIDPMFHSEVTGVKARNLDVFLLPEGVCRYLLVRNSRTADLAILEGAMGYYDGLGADSTTASSYHLARVTGTPVVLIVDGKGSSLSLAALIQGFIRFRPESNIRGIILNRLSPGMFPLYRKMIEKETGIPVLGYFPYHKELSLASRHLGLITAAEVEDLREKTVRLGQQAAGTIDLAALLEIAAGAEDIRYEDQPVLRKGEVTVAVARDKAFCFYYQDSLELLEEMGAKIRYFSPLQDTALPECDGLILGGGYPEVFARELAENTRMKASLKAALKRRTPCLAECGGFMYLLEEITDQEGKHHEMTGAIRGKAFMTEKLNRFGYITLTSGNHNLLSEKGGQINAHEFHYSDSTANGSAFQARKPTRNMEWDCIQADANLFAGYPHLHLWGNIRFAVSFVEKCIAYRSRKRKENTKK</sequence>
<evidence type="ECO:0000313" key="10">
    <source>
        <dbReference type="EMBL" id="ADY57153.1"/>
    </source>
</evidence>
<proteinExistence type="inferred from homology"/>
<comment type="domain">
    <text evidence="7">Comprises of two domains. The C-terminal domain contains the binding site for glutamine and catalyzes the hydrolysis of this substrate to glutamate and ammonia. The N-terminal domain is anticipated to bind ATP and cobyrinate and catalyzes the ultimate synthesis of the diamide product. The ammonia produced via the glutaminase domain is probably translocated to the adjacent domain via a molecular tunnel, where it reacts with an activated intermediate.</text>
</comment>
<dbReference type="eggNOG" id="COG1797">
    <property type="taxonomic scope" value="Bacteria"/>
</dbReference>
<dbReference type="UniPathway" id="UPA00148">
    <property type="reaction ID" value="UER00231"/>
</dbReference>
<dbReference type="KEGG" id="sgy:Sgly_2884"/>
<dbReference type="PANTHER" id="PTHR43873:SF1">
    <property type="entry name" value="COBYRINATE A,C-DIAMIDE SYNTHASE"/>
    <property type="match status" value="1"/>
</dbReference>
<feature type="domain" description="CobQ/CobB/MinD/ParA nucleotide binding" evidence="8">
    <location>
        <begin position="9"/>
        <end position="190"/>
    </location>
</feature>
<comment type="cofactor">
    <cofactor evidence="1 7">
        <name>Mg(2+)</name>
        <dbReference type="ChEBI" id="CHEBI:18420"/>
    </cofactor>
</comment>
<dbReference type="EC" id="6.3.5.11" evidence="7"/>
<dbReference type="InterPro" id="IPR002586">
    <property type="entry name" value="CobQ/CobB/MinD/ParA_Nub-bd_dom"/>
</dbReference>
<dbReference type="Pfam" id="PF01656">
    <property type="entry name" value="CbiA"/>
    <property type="match status" value="1"/>
</dbReference>
<comment type="similarity">
    <text evidence="7">Belongs to the CobB/CbiA family.</text>
</comment>
<name>F0SZ35_SYNGF</name>
<dbReference type="SUPFAM" id="SSF52317">
    <property type="entry name" value="Class I glutamine amidotransferase-like"/>
    <property type="match status" value="1"/>
</dbReference>
<keyword evidence="4 7" id="KW-0067">ATP-binding</keyword>
<dbReference type="Proteomes" id="UP000007488">
    <property type="component" value="Chromosome"/>
</dbReference>
<dbReference type="PROSITE" id="PS51274">
    <property type="entry name" value="GATASE_COBBQ"/>
    <property type="match status" value="1"/>
</dbReference>
<dbReference type="EMBL" id="CP002547">
    <property type="protein sequence ID" value="ADY57153.1"/>
    <property type="molecule type" value="Genomic_DNA"/>
</dbReference>
<dbReference type="RefSeq" id="WP_013625973.1">
    <property type="nucleotide sequence ID" value="NC_015172.1"/>
</dbReference>
<keyword evidence="6 7" id="KW-0315">Glutamine amidotransferase</keyword>
<dbReference type="STRING" id="645991.Sgly_2884"/>
<dbReference type="GO" id="GO:0042242">
    <property type="term" value="F:cobyrinic acid a,c-diamide synthase activity"/>
    <property type="evidence" value="ECO:0007669"/>
    <property type="project" value="UniProtKB-UniRule"/>
</dbReference>
<comment type="pathway">
    <text evidence="7">Cofactor biosynthesis; adenosylcobalamin biosynthesis; cob(II)yrinate a,c-diamide from sirohydrochlorin (anaerobic route): step 10/10.</text>
</comment>
<evidence type="ECO:0000256" key="7">
    <source>
        <dbReference type="HAMAP-Rule" id="MF_00027"/>
    </source>
</evidence>
<dbReference type="InterPro" id="IPR011698">
    <property type="entry name" value="GATase_3"/>
</dbReference>
<reference evidence="11" key="2">
    <citation type="submission" date="2011-02" db="EMBL/GenBank/DDBJ databases">
        <title>The complete genome of Syntrophobotulus glycolicus DSM 8271.</title>
        <authorList>
            <person name="Lucas S."/>
            <person name="Copeland A."/>
            <person name="Lapidus A."/>
            <person name="Bruce D."/>
            <person name="Goodwin L."/>
            <person name="Pitluck S."/>
            <person name="Kyrpides N."/>
            <person name="Mavromatis K."/>
            <person name="Pagani I."/>
            <person name="Ivanova N."/>
            <person name="Mikhailova N."/>
            <person name="Chertkov O."/>
            <person name="Held B."/>
            <person name="Detter J.C."/>
            <person name="Tapia R."/>
            <person name="Han C."/>
            <person name="Land M."/>
            <person name="Hauser L."/>
            <person name="Markowitz V."/>
            <person name="Cheng J.-F."/>
            <person name="Hugenholtz P."/>
            <person name="Woyke T."/>
            <person name="Wu D."/>
            <person name="Spring S."/>
            <person name="Schroeder M."/>
            <person name="Brambilla E."/>
            <person name="Klenk H.-P."/>
            <person name="Eisen J.A."/>
        </authorList>
    </citation>
    <scope>NUCLEOTIDE SEQUENCE [LARGE SCALE GENOMIC DNA]</scope>
    <source>
        <strain evidence="11">DSM 8271 / FlGlyR</strain>
    </source>
</reference>
<evidence type="ECO:0000256" key="6">
    <source>
        <dbReference type="ARBA" id="ARBA00022962"/>
    </source>
</evidence>
<comment type="function">
    <text evidence="7">Catalyzes the ATP-dependent amidation of the two carboxylate groups at positions a and c of cobyrinate, using either L-glutamine or ammonia as the nitrogen source.</text>
</comment>
<comment type="catalytic activity">
    <reaction evidence="7">
        <text>cob(II)yrinate + 2 L-glutamine + 2 ATP + 2 H2O = cob(II)yrinate a,c diamide + 2 L-glutamate + 2 ADP + 2 phosphate + 2 H(+)</text>
        <dbReference type="Rhea" id="RHEA:26289"/>
        <dbReference type="ChEBI" id="CHEBI:15377"/>
        <dbReference type="ChEBI" id="CHEBI:15378"/>
        <dbReference type="ChEBI" id="CHEBI:29985"/>
        <dbReference type="ChEBI" id="CHEBI:30616"/>
        <dbReference type="ChEBI" id="CHEBI:43474"/>
        <dbReference type="ChEBI" id="CHEBI:58359"/>
        <dbReference type="ChEBI" id="CHEBI:58537"/>
        <dbReference type="ChEBI" id="CHEBI:58894"/>
        <dbReference type="ChEBI" id="CHEBI:456216"/>
        <dbReference type="EC" id="6.3.5.11"/>
    </reaction>
</comment>
<dbReference type="Gene3D" id="3.40.50.880">
    <property type="match status" value="1"/>
</dbReference>
<keyword evidence="5 7" id="KW-0460">Magnesium</keyword>
<dbReference type="AlphaFoldDB" id="F0SZ35"/>
<comment type="miscellaneous">
    <text evidence="7">The a and c carboxylates of cobyrinate are activated for nucleophilic attack via formation of a phosphorylated intermediate by ATP. CbiA catalyzes first the amidation of the c-carboxylate, and then that of the a-carboxylate.</text>
</comment>
<reference evidence="10 11" key="1">
    <citation type="journal article" date="2011" name="Stand. Genomic Sci.">
        <title>Complete genome sequence of Syntrophobotulus glycolicus type strain (FlGlyR).</title>
        <authorList>
            <person name="Han C."/>
            <person name="Mwirichia R."/>
            <person name="Chertkov O."/>
            <person name="Held B."/>
            <person name="Lapidus A."/>
            <person name="Nolan M."/>
            <person name="Lucas S."/>
            <person name="Hammon N."/>
            <person name="Deshpande S."/>
            <person name="Cheng J.F."/>
            <person name="Tapia R."/>
            <person name="Goodwin L."/>
            <person name="Pitluck S."/>
            <person name="Huntemann M."/>
            <person name="Liolios K."/>
            <person name="Ivanova N."/>
            <person name="Pagani I."/>
            <person name="Mavromatis K."/>
            <person name="Ovchinikova G."/>
            <person name="Pati A."/>
            <person name="Chen A."/>
            <person name="Palaniappan K."/>
            <person name="Land M."/>
            <person name="Hauser L."/>
            <person name="Brambilla E.M."/>
            <person name="Rohde M."/>
            <person name="Spring S."/>
            <person name="Sikorski J."/>
            <person name="Goker M."/>
            <person name="Woyke T."/>
            <person name="Bristow J."/>
            <person name="Eisen J.A."/>
            <person name="Markowitz V."/>
            <person name="Hugenholtz P."/>
            <person name="Kyrpides N.C."/>
            <person name="Klenk H.P."/>
            <person name="Detter J.C."/>
        </authorList>
    </citation>
    <scope>NUCLEOTIDE SEQUENCE [LARGE SCALE GENOMIC DNA]</scope>
    <source>
        <strain evidence="11">DSM 8271 / FlGlyR</strain>
    </source>
</reference>
<protein>
    <recommendedName>
        <fullName evidence="7">Cobyrinate a,c-diamide synthase</fullName>
        <ecNumber evidence="7">6.3.5.11</ecNumber>
    </recommendedName>
    <alternativeName>
        <fullName evidence="7">Cobyrinic acid a,c-diamide synthetase</fullName>
    </alternativeName>
</protein>